<sequence length="160" mass="17893">MSMSPRQYRCAFRLRGKLRSATETKHVSQLATHADRQSFRLGRPIRSIICPRSTPKHNPNIVQTPALHLHDAHGTRRRDMDARQYLSCLKVAYACRQPGSLTTVAEAACGGAGVSLFRLATSRGTDTYWTRTSLSVGRRGPRQGSKRAESEACAREQRTR</sequence>
<name>A0ACB8RXR8_9AGAM</name>
<evidence type="ECO:0000313" key="2">
    <source>
        <dbReference type="Proteomes" id="UP000814033"/>
    </source>
</evidence>
<reference evidence="1" key="2">
    <citation type="journal article" date="2022" name="New Phytol.">
        <title>Evolutionary transition to the ectomycorrhizal habit in the genomes of a hyperdiverse lineage of mushroom-forming fungi.</title>
        <authorList>
            <person name="Looney B."/>
            <person name="Miyauchi S."/>
            <person name="Morin E."/>
            <person name="Drula E."/>
            <person name="Courty P.E."/>
            <person name="Kohler A."/>
            <person name="Kuo A."/>
            <person name="LaButti K."/>
            <person name="Pangilinan J."/>
            <person name="Lipzen A."/>
            <person name="Riley R."/>
            <person name="Andreopoulos W."/>
            <person name="He G."/>
            <person name="Johnson J."/>
            <person name="Nolan M."/>
            <person name="Tritt A."/>
            <person name="Barry K.W."/>
            <person name="Grigoriev I.V."/>
            <person name="Nagy L.G."/>
            <person name="Hibbett D."/>
            <person name="Henrissat B."/>
            <person name="Matheny P.B."/>
            <person name="Labbe J."/>
            <person name="Martin F.M."/>
        </authorList>
    </citation>
    <scope>NUCLEOTIDE SEQUENCE</scope>
    <source>
        <strain evidence="1">FP105234-sp</strain>
    </source>
</reference>
<comment type="caution">
    <text evidence="1">The sequence shown here is derived from an EMBL/GenBank/DDBJ whole genome shotgun (WGS) entry which is preliminary data.</text>
</comment>
<protein>
    <submittedName>
        <fullName evidence="1">Uncharacterized protein</fullName>
    </submittedName>
</protein>
<dbReference type="Proteomes" id="UP000814033">
    <property type="component" value="Unassembled WGS sequence"/>
</dbReference>
<gene>
    <name evidence="1" type="ORF">FA95DRAFT_1017174</name>
</gene>
<proteinExistence type="predicted"/>
<dbReference type="EMBL" id="MU275883">
    <property type="protein sequence ID" value="KAI0048693.1"/>
    <property type="molecule type" value="Genomic_DNA"/>
</dbReference>
<accession>A0ACB8RXR8</accession>
<organism evidence="1 2">
    <name type="scientific">Auriscalpium vulgare</name>
    <dbReference type="NCBI Taxonomy" id="40419"/>
    <lineage>
        <taxon>Eukaryota</taxon>
        <taxon>Fungi</taxon>
        <taxon>Dikarya</taxon>
        <taxon>Basidiomycota</taxon>
        <taxon>Agaricomycotina</taxon>
        <taxon>Agaricomycetes</taxon>
        <taxon>Russulales</taxon>
        <taxon>Auriscalpiaceae</taxon>
        <taxon>Auriscalpium</taxon>
    </lineage>
</organism>
<reference evidence="1" key="1">
    <citation type="submission" date="2021-02" db="EMBL/GenBank/DDBJ databases">
        <authorList>
            <consortium name="DOE Joint Genome Institute"/>
            <person name="Ahrendt S."/>
            <person name="Looney B.P."/>
            <person name="Miyauchi S."/>
            <person name="Morin E."/>
            <person name="Drula E."/>
            <person name="Courty P.E."/>
            <person name="Chicoki N."/>
            <person name="Fauchery L."/>
            <person name="Kohler A."/>
            <person name="Kuo A."/>
            <person name="Labutti K."/>
            <person name="Pangilinan J."/>
            <person name="Lipzen A."/>
            <person name="Riley R."/>
            <person name="Andreopoulos W."/>
            <person name="He G."/>
            <person name="Johnson J."/>
            <person name="Barry K.W."/>
            <person name="Grigoriev I.V."/>
            <person name="Nagy L."/>
            <person name="Hibbett D."/>
            <person name="Henrissat B."/>
            <person name="Matheny P.B."/>
            <person name="Labbe J."/>
            <person name="Martin F."/>
        </authorList>
    </citation>
    <scope>NUCLEOTIDE SEQUENCE</scope>
    <source>
        <strain evidence="1">FP105234-sp</strain>
    </source>
</reference>
<keyword evidence="2" id="KW-1185">Reference proteome</keyword>
<evidence type="ECO:0000313" key="1">
    <source>
        <dbReference type="EMBL" id="KAI0048693.1"/>
    </source>
</evidence>